<dbReference type="Pfam" id="PF07533">
    <property type="entry name" value="BRK"/>
    <property type="match status" value="1"/>
</dbReference>
<dbReference type="SMART" id="SM00297">
    <property type="entry name" value="BROMO"/>
    <property type="match status" value="1"/>
</dbReference>
<dbReference type="FunFam" id="3.40.50.300:FF:003020">
    <property type="entry name" value="SNF2-related domain-containing protein"/>
    <property type="match status" value="1"/>
</dbReference>
<gene>
    <name evidence="19" type="ORF">BV898_13075</name>
</gene>
<dbReference type="SUPFAM" id="SSF160481">
    <property type="entry name" value="BRK domain-like"/>
    <property type="match status" value="1"/>
</dbReference>
<evidence type="ECO:0000259" key="17">
    <source>
        <dbReference type="PROSITE" id="PS51204"/>
    </source>
</evidence>
<dbReference type="SMART" id="SM00951">
    <property type="entry name" value="QLQ"/>
    <property type="match status" value="1"/>
</dbReference>
<dbReference type="Proteomes" id="UP000192578">
    <property type="component" value="Unassembled WGS sequence"/>
</dbReference>
<keyword evidence="6" id="KW-0156">Chromatin regulator</keyword>
<dbReference type="OrthoDB" id="6017at2759"/>
<evidence type="ECO:0000256" key="7">
    <source>
        <dbReference type="ARBA" id="ARBA00023015"/>
    </source>
</evidence>
<feature type="region of interest" description="Disordered" evidence="13">
    <location>
        <begin position="500"/>
        <end position="532"/>
    </location>
</feature>
<dbReference type="InterPro" id="IPR014001">
    <property type="entry name" value="Helicase_ATP-bd"/>
</dbReference>
<keyword evidence="5" id="KW-0067">ATP-binding</keyword>
<dbReference type="GO" id="GO:0004386">
    <property type="term" value="F:helicase activity"/>
    <property type="evidence" value="ECO:0007669"/>
    <property type="project" value="UniProtKB-KW"/>
</dbReference>
<dbReference type="SMART" id="SM00573">
    <property type="entry name" value="HSA"/>
    <property type="match status" value="1"/>
</dbReference>
<dbReference type="InterPro" id="IPR001650">
    <property type="entry name" value="Helicase_C-like"/>
</dbReference>
<dbReference type="Pfam" id="PF08880">
    <property type="entry name" value="QLQ"/>
    <property type="match status" value="1"/>
</dbReference>
<name>A0A1W0WBS2_HYPEX</name>
<feature type="region of interest" description="Disordered" evidence="13">
    <location>
        <begin position="286"/>
        <end position="314"/>
    </location>
</feature>
<dbReference type="InterPro" id="IPR014012">
    <property type="entry name" value="HSA_dom"/>
</dbReference>
<evidence type="ECO:0000259" key="18">
    <source>
        <dbReference type="PROSITE" id="PS51666"/>
    </source>
</evidence>
<dbReference type="PANTHER" id="PTHR10799">
    <property type="entry name" value="SNF2/RAD54 HELICASE FAMILY"/>
    <property type="match status" value="1"/>
</dbReference>
<feature type="domain" description="Helicase C-terminal" evidence="16">
    <location>
        <begin position="918"/>
        <end position="1082"/>
    </location>
</feature>
<dbReference type="Gene3D" id="3.40.5.120">
    <property type="match status" value="1"/>
</dbReference>
<dbReference type="SMART" id="SM00487">
    <property type="entry name" value="DEXDc"/>
    <property type="match status" value="1"/>
</dbReference>
<dbReference type="Pfam" id="PF00271">
    <property type="entry name" value="Helicase_C"/>
    <property type="match status" value="1"/>
</dbReference>
<evidence type="ECO:0000313" key="19">
    <source>
        <dbReference type="EMBL" id="OQV12666.1"/>
    </source>
</evidence>
<reference evidence="20" key="1">
    <citation type="submission" date="2017-01" db="EMBL/GenBank/DDBJ databases">
        <title>Comparative genomics of anhydrobiosis in the tardigrade Hypsibius dujardini.</title>
        <authorList>
            <person name="Yoshida Y."/>
            <person name="Koutsovoulos G."/>
            <person name="Laetsch D."/>
            <person name="Stevens L."/>
            <person name="Kumar S."/>
            <person name="Horikawa D."/>
            <person name="Ishino K."/>
            <person name="Komine S."/>
            <person name="Tomita M."/>
            <person name="Blaxter M."/>
            <person name="Arakawa K."/>
        </authorList>
    </citation>
    <scope>NUCLEOTIDE SEQUENCE [LARGE SCALE GENOMIC DNA]</scope>
    <source>
        <strain evidence="20">Z151</strain>
    </source>
</reference>
<evidence type="ECO:0000256" key="12">
    <source>
        <dbReference type="PROSITE-ProRule" id="PRU00035"/>
    </source>
</evidence>
<keyword evidence="7" id="KW-0805">Transcription regulation</keyword>
<feature type="compositionally biased region" description="Acidic residues" evidence="13">
    <location>
        <begin position="506"/>
        <end position="517"/>
    </location>
</feature>
<dbReference type="GO" id="GO:0005634">
    <property type="term" value="C:nucleus"/>
    <property type="evidence" value="ECO:0007669"/>
    <property type="project" value="UniProtKB-SubCell"/>
</dbReference>
<dbReference type="InterPro" id="IPR000330">
    <property type="entry name" value="SNF2_N"/>
</dbReference>
<keyword evidence="2" id="KW-0547">Nucleotide-binding</keyword>
<dbReference type="Pfam" id="PF00176">
    <property type="entry name" value="SNF2-rel_dom"/>
    <property type="match status" value="1"/>
</dbReference>
<dbReference type="GO" id="GO:0042393">
    <property type="term" value="F:histone binding"/>
    <property type="evidence" value="ECO:0007669"/>
    <property type="project" value="InterPro"/>
</dbReference>
<keyword evidence="3" id="KW-0378">Hydrolase</keyword>
<dbReference type="SUPFAM" id="SSF52540">
    <property type="entry name" value="P-loop containing nucleoside triphosphate hydrolases"/>
    <property type="match status" value="2"/>
</dbReference>
<feature type="region of interest" description="Disordered" evidence="13">
    <location>
        <begin position="60"/>
        <end position="107"/>
    </location>
</feature>
<evidence type="ECO:0000259" key="16">
    <source>
        <dbReference type="PROSITE" id="PS51194"/>
    </source>
</evidence>
<evidence type="ECO:0000256" key="3">
    <source>
        <dbReference type="ARBA" id="ARBA00022801"/>
    </source>
</evidence>
<feature type="compositionally biased region" description="Basic and acidic residues" evidence="13">
    <location>
        <begin position="291"/>
        <end position="314"/>
    </location>
</feature>
<dbReference type="SMART" id="SM00592">
    <property type="entry name" value="BRK"/>
    <property type="match status" value="1"/>
</dbReference>
<feature type="domain" description="Bromo" evidence="14">
    <location>
        <begin position="1272"/>
        <end position="1342"/>
    </location>
</feature>
<dbReference type="FunFam" id="1.20.5.170:FF:000008">
    <property type="entry name" value="probable global transcription activator SNF2L2 isoform X1"/>
    <property type="match status" value="1"/>
</dbReference>
<dbReference type="PRINTS" id="PR00503">
    <property type="entry name" value="BROMODOMAIN"/>
</dbReference>
<evidence type="ECO:0000259" key="14">
    <source>
        <dbReference type="PROSITE" id="PS50014"/>
    </source>
</evidence>
<feature type="region of interest" description="Disordered" evidence="13">
    <location>
        <begin position="447"/>
        <end position="467"/>
    </location>
</feature>
<dbReference type="SMART" id="SM01314">
    <property type="entry name" value="SnAC"/>
    <property type="match status" value="1"/>
</dbReference>
<dbReference type="CDD" id="cd17996">
    <property type="entry name" value="DEXHc_SMARCA2_SMARCA4"/>
    <property type="match status" value="1"/>
</dbReference>
<feature type="region of interest" description="Disordered" evidence="13">
    <location>
        <begin position="159"/>
        <end position="179"/>
    </location>
</feature>
<dbReference type="GO" id="GO:0006325">
    <property type="term" value="P:chromatin organization"/>
    <property type="evidence" value="ECO:0007669"/>
    <property type="project" value="UniProtKB-KW"/>
</dbReference>
<dbReference type="PROSITE" id="PS51204">
    <property type="entry name" value="HSA"/>
    <property type="match status" value="1"/>
</dbReference>
<feature type="compositionally biased region" description="Polar residues" evidence="13">
    <location>
        <begin position="98"/>
        <end position="107"/>
    </location>
</feature>
<dbReference type="InterPro" id="IPR037259">
    <property type="entry name" value="BRK_sf"/>
</dbReference>
<evidence type="ECO:0000256" key="9">
    <source>
        <dbReference type="ARBA" id="ARBA00023159"/>
    </source>
</evidence>
<dbReference type="InterPro" id="IPR001487">
    <property type="entry name" value="Bromodomain"/>
</dbReference>
<dbReference type="GO" id="GO:0006355">
    <property type="term" value="P:regulation of DNA-templated transcription"/>
    <property type="evidence" value="ECO:0007669"/>
    <property type="project" value="InterPro"/>
</dbReference>
<evidence type="ECO:0000256" key="10">
    <source>
        <dbReference type="ARBA" id="ARBA00023163"/>
    </source>
</evidence>
<dbReference type="InterPro" id="IPR029295">
    <property type="entry name" value="SnAC"/>
</dbReference>
<proteinExistence type="predicted"/>
<dbReference type="Pfam" id="PF00439">
    <property type="entry name" value="Bromodomain"/>
    <property type="match status" value="1"/>
</dbReference>
<dbReference type="PROSITE" id="PS50014">
    <property type="entry name" value="BROMODOMAIN_2"/>
    <property type="match status" value="1"/>
</dbReference>
<dbReference type="PROSITE" id="PS51194">
    <property type="entry name" value="HELICASE_CTER"/>
    <property type="match status" value="1"/>
</dbReference>
<dbReference type="Gene3D" id="3.40.50.300">
    <property type="entry name" value="P-loop containing nucleotide triphosphate hydrolases"/>
    <property type="match status" value="1"/>
</dbReference>
<feature type="compositionally biased region" description="Low complexity" evidence="13">
    <location>
        <begin position="60"/>
        <end position="73"/>
    </location>
</feature>
<feature type="compositionally biased region" description="Polar residues" evidence="13">
    <location>
        <begin position="160"/>
        <end position="179"/>
    </location>
</feature>
<dbReference type="Gene3D" id="1.20.5.170">
    <property type="match status" value="1"/>
</dbReference>
<dbReference type="SMART" id="SM00490">
    <property type="entry name" value="HELICc"/>
    <property type="match status" value="1"/>
</dbReference>
<keyword evidence="11" id="KW-0539">Nucleus</keyword>
<dbReference type="PROSITE" id="PS51192">
    <property type="entry name" value="HELICASE_ATP_BIND_1"/>
    <property type="match status" value="1"/>
</dbReference>
<protein>
    <submittedName>
        <fullName evidence="19">Transcription activator BRG1</fullName>
    </submittedName>
</protein>
<dbReference type="InterPro" id="IPR036427">
    <property type="entry name" value="Bromodomain-like_sf"/>
</dbReference>
<dbReference type="GO" id="GO:0005524">
    <property type="term" value="F:ATP binding"/>
    <property type="evidence" value="ECO:0007669"/>
    <property type="project" value="UniProtKB-KW"/>
</dbReference>
<evidence type="ECO:0000256" key="5">
    <source>
        <dbReference type="ARBA" id="ARBA00022840"/>
    </source>
</evidence>
<evidence type="ECO:0000256" key="11">
    <source>
        <dbReference type="ARBA" id="ARBA00023242"/>
    </source>
</evidence>
<evidence type="ECO:0000256" key="1">
    <source>
        <dbReference type="ARBA" id="ARBA00004123"/>
    </source>
</evidence>
<keyword evidence="8 12" id="KW-0103">Bromodomain</keyword>
<dbReference type="InterPro" id="IPR038718">
    <property type="entry name" value="SNF2-like_sf"/>
</dbReference>
<dbReference type="InterPro" id="IPR049730">
    <property type="entry name" value="SNF2/RAD54-like_C"/>
</dbReference>
<feature type="domain" description="HSA" evidence="17">
    <location>
        <begin position="305"/>
        <end position="377"/>
    </location>
</feature>
<dbReference type="InterPro" id="IPR027417">
    <property type="entry name" value="P-loop_NTPase"/>
</dbReference>
<comment type="subcellular location">
    <subcellularLocation>
        <location evidence="1">Nucleus</location>
    </subcellularLocation>
</comment>
<evidence type="ECO:0000256" key="6">
    <source>
        <dbReference type="ARBA" id="ARBA00022853"/>
    </source>
</evidence>
<feature type="compositionally biased region" description="Polar residues" evidence="13">
    <location>
        <begin position="451"/>
        <end position="466"/>
    </location>
</feature>
<dbReference type="GO" id="GO:0016787">
    <property type="term" value="F:hydrolase activity"/>
    <property type="evidence" value="ECO:0007669"/>
    <property type="project" value="UniProtKB-KW"/>
</dbReference>
<dbReference type="PROSITE" id="PS51666">
    <property type="entry name" value="QLQ"/>
    <property type="match status" value="1"/>
</dbReference>
<dbReference type="InterPro" id="IPR014978">
    <property type="entry name" value="Gln-Leu-Gln_QLQ"/>
</dbReference>
<accession>A0A1W0WBS2</accession>
<dbReference type="FunFam" id="3.40.50.10810:FF:000008">
    <property type="entry name" value="Chromatin structure-remodeling complex subunit snf21"/>
    <property type="match status" value="1"/>
</dbReference>
<comment type="caution">
    <text evidence="19">The sequence shown here is derived from an EMBL/GenBank/DDBJ whole genome shotgun (WGS) entry which is preliminary data.</text>
</comment>
<dbReference type="CDD" id="cd18793">
    <property type="entry name" value="SF2_C_SNF"/>
    <property type="match status" value="1"/>
</dbReference>
<feature type="domain" description="QLQ" evidence="18">
    <location>
        <begin position="114"/>
        <end position="149"/>
    </location>
</feature>
<evidence type="ECO:0000256" key="4">
    <source>
        <dbReference type="ARBA" id="ARBA00022806"/>
    </source>
</evidence>
<dbReference type="Gene3D" id="1.20.920.10">
    <property type="entry name" value="Bromodomain-like"/>
    <property type="match status" value="1"/>
</dbReference>
<sequence>MALLQPDLNSVIPSTSKSMDQTDILQKALLAVAQMEAKGMQNDVRYQQLHAIIDRLRQQSPSGQVVQVSPSQGSPGGINGHQQQQYPDQVPTPPAPTSDANGDTNGQEAQKLPALSAAQKHQLQVQILAYKCLARREPLPEALHYSVVFNKPLFGVASKSDGSQNGDGSTDGSLANSDGNMDAQFLAQMRSMATPRSAQLKVPGVDPLVIAQEREHLVELRIGSRLQELERDIPGNLAEDMRRKALIEFKALRLLGFQRQLRKEISDSYKKDTTLQTALNPAMFKKVKKQSLRDSRTTERLEREKKAEQERKQRQRHQEYLVAVLAHVKDFREFHKNNQAKIIKLNRAVLTYHANTEREQKKEQERVERERMRRLMAEDEDGYRKLIDQKKDRRLAYLLKQTDEYVESLTEMVRDHKTSVRKKMQQEKKERRMEQEAHNMLAVVESDDANSQDSLTEDNSQSSEQTIHVIEVSTGKILKGEDAPKASQLDAWLDLHPGYEVAPRDEDSEGDDFEVDEDGKTKPANAAPADEEVTQFIQTAKAEDDEYSSANTLNALANQNYYSMAHAIRESVTAQPTIMIGGSLKEYQIQGLEWLISLYNNSLNGILADEMGLGKTIQTISLICYLIETKCNHGPYLIIVPLSTLSNWQLEFQKWAPSVVTIPFKGQPAVRKGYMHQIKAGKFNVLLTTYEYVIREKALLSKVRWKYMIIDEGHRMKNHHCKLTQMLNTYYSSPHRLLLTGTPLQNKLPELWALLNFLLPSIFKSVTTFEQWFNAPFATTGEKVELNEEETILIIRRLHKVLRPFLLRRLKKEVESQLPDKVEYLIKCDMSELQKVLYRHMQRRGIVLTDGSENATNSKKGKSGTKTMQNTIMQLRKICNHPFMFENIERAVAEKLGTPLGEVVSGPAVFRSAGKFELLDRILPKLKATGHRVLMFCQMTQLMTILEDYLQWRQFRYLRLDGTTKADERGALLADFNRPGSEYFMFILSTRAGGLGLNLQTADTVIIFDSDWNPHQDMQAQDRAHRIGQKHEVRVLRLMTVNSVEEKILAAAKYKLNMDEKVIQAGMFDQKSTLNDRQKLLQAILTQEGDEDEDEAIHDDETVNQMLARSEEEFEIYQRMDVERMEELVAMTGRPDLPKLFTEDELPDFLRQGEEAIDKLTANVDDDKIFGRGSRMHLDVDYSGGMSEAEWLKAVDSGDVEAIADAKYRRKRKHMDEEEEEELEDVVGSGDEATTSTPKPKKRKHLPKPSGPGQATRDIQKVFDVLMSYDDGEHIVATDFVQLPSRKDLPDYYRVIKKPLDFNRLEKYIKEGKYRDMRDFEKDVKKMCENAQRYNVEDSDIYKDSLILEELFDEAVRQLSVLEAGEEDIFIEPGTIVVPPERFARIAAAAANV</sequence>
<dbReference type="GO" id="GO:0048731">
    <property type="term" value="P:system development"/>
    <property type="evidence" value="ECO:0007669"/>
    <property type="project" value="UniProtKB-ARBA"/>
</dbReference>
<organism evidence="19 20">
    <name type="scientific">Hypsibius exemplaris</name>
    <name type="common">Freshwater tardigrade</name>
    <dbReference type="NCBI Taxonomy" id="2072580"/>
    <lineage>
        <taxon>Eukaryota</taxon>
        <taxon>Metazoa</taxon>
        <taxon>Ecdysozoa</taxon>
        <taxon>Tardigrada</taxon>
        <taxon>Eutardigrada</taxon>
        <taxon>Parachela</taxon>
        <taxon>Hypsibioidea</taxon>
        <taxon>Hypsibiidae</taxon>
        <taxon>Hypsibius</taxon>
    </lineage>
</organism>
<keyword evidence="20" id="KW-1185">Reference proteome</keyword>
<keyword evidence="4" id="KW-0347">Helicase</keyword>
<dbReference type="Pfam" id="PF14619">
    <property type="entry name" value="SnAC"/>
    <property type="match status" value="1"/>
</dbReference>
<dbReference type="Gene3D" id="3.40.50.10810">
    <property type="entry name" value="Tandem AAA-ATPase domain"/>
    <property type="match status" value="1"/>
</dbReference>
<dbReference type="SUPFAM" id="SSF47370">
    <property type="entry name" value="Bromodomain"/>
    <property type="match status" value="1"/>
</dbReference>
<evidence type="ECO:0000256" key="8">
    <source>
        <dbReference type="ARBA" id="ARBA00023117"/>
    </source>
</evidence>
<evidence type="ECO:0000313" key="20">
    <source>
        <dbReference type="Proteomes" id="UP000192578"/>
    </source>
</evidence>
<keyword evidence="9" id="KW-0010">Activator</keyword>
<evidence type="ECO:0000259" key="15">
    <source>
        <dbReference type="PROSITE" id="PS51192"/>
    </source>
</evidence>
<keyword evidence="10" id="KW-0804">Transcription</keyword>
<dbReference type="GO" id="GO:0048513">
    <property type="term" value="P:animal organ development"/>
    <property type="evidence" value="ECO:0007669"/>
    <property type="project" value="UniProtKB-ARBA"/>
</dbReference>
<dbReference type="Pfam" id="PF07529">
    <property type="entry name" value="HSA"/>
    <property type="match status" value="1"/>
</dbReference>
<dbReference type="EMBL" id="MTYJ01000139">
    <property type="protein sequence ID" value="OQV12666.1"/>
    <property type="molecule type" value="Genomic_DNA"/>
</dbReference>
<feature type="domain" description="Helicase ATP-binding" evidence="15">
    <location>
        <begin position="596"/>
        <end position="761"/>
    </location>
</feature>
<dbReference type="InterPro" id="IPR006576">
    <property type="entry name" value="BRK_domain"/>
</dbReference>
<feature type="region of interest" description="Disordered" evidence="13">
    <location>
        <begin position="1209"/>
        <end position="1257"/>
    </location>
</feature>
<evidence type="ECO:0000256" key="2">
    <source>
        <dbReference type="ARBA" id="ARBA00022741"/>
    </source>
</evidence>
<evidence type="ECO:0000256" key="13">
    <source>
        <dbReference type="SAM" id="MobiDB-lite"/>
    </source>
</evidence>